<proteinExistence type="predicted"/>
<evidence type="ECO:0000313" key="2">
    <source>
        <dbReference type="Proteomes" id="UP000199050"/>
    </source>
</evidence>
<organism evidence="1 2">
    <name type="scientific">Paenibacillus typhae</name>
    <dbReference type="NCBI Taxonomy" id="1174501"/>
    <lineage>
        <taxon>Bacteria</taxon>
        <taxon>Bacillati</taxon>
        <taxon>Bacillota</taxon>
        <taxon>Bacilli</taxon>
        <taxon>Bacillales</taxon>
        <taxon>Paenibacillaceae</taxon>
        <taxon>Paenibacillus</taxon>
    </lineage>
</organism>
<dbReference type="InterPro" id="IPR053917">
    <property type="entry name" value="DUF6979"/>
</dbReference>
<dbReference type="RefSeq" id="WP_090713799.1">
    <property type="nucleotide sequence ID" value="NZ_CBCSKY010000034.1"/>
</dbReference>
<reference evidence="2" key="1">
    <citation type="submission" date="2016-10" db="EMBL/GenBank/DDBJ databases">
        <authorList>
            <person name="Varghese N."/>
            <person name="Submissions S."/>
        </authorList>
    </citation>
    <scope>NUCLEOTIDE SEQUENCE [LARGE SCALE GENOMIC DNA]</scope>
    <source>
        <strain evidence="2">CGMCC 1.11012</strain>
    </source>
</reference>
<protein>
    <submittedName>
        <fullName evidence="1">Uncharacterized protein</fullName>
    </submittedName>
</protein>
<gene>
    <name evidence="1" type="ORF">SAMN05216192_107161</name>
</gene>
<accession>A0A1G8MN67</accession>
<sequence>MNKYGVVTIKAVELLSMVEQSEPLTAWNAAASDVFVEGTWTQRKGCPKNAFLGLCEDGLVRGIPKGNYTYRSDSLNKAYAVQAVKLLKANPELASDRNVLWKEVMKDVKKSHNSQMDVVLALWKSGLIVAD</sequence>
<keyword evidence="2" id="KW-1185">Reference proteome</keyword>
<evidence type="ECO:0000313" key="1">
    <source>
        <dbReference type="EMBL" id="SDI69317.1"/>
    </source>
</evidence>
<dbReference type="AlphaFoldDB" id="A0A1G8MN67"/>
<dbReference type="EMBL" id="FNDX01000007">
    <property type="protein sequence ID" value="SDI69317.1"/>
    <property type="molecule type" value="Genomic_DNA"/>
</dbReference>
<dbReference type="OrthoDB" id="5586840at2"/>
<dbReference type="Pfam" id="PF22399">
    <property type="entry name" value="DUF6979"/>
    <property type="match status" value="1"/>
</dbReference>
<name>A0A1G8MN67_9BACL</name>
<dbReference type="Proteomes" id="UP000199050">
    <property type="component" value="Unassembled WGS sequence"/>
</dbReference>